<dbReference type="AlphaFoldDB" id="A0A1E3UCJ7"/>
<dbReference type="EMBL" id="MEHA01000020">
    <property type="protein sequence ID" value="ODR47528.1"/>
    <property type="molecule type" value="Genomic_DNA"/>
</dbReference>
<evidence type="ECO:0000313" key="1">
    <source>
        <dbReference type="EMBL" id="ODR47528.1"/>
    </source>
</evidence>
<evidence type="ECO:0000313" key="2">
    <source>
        <dbReference type="Proteomes" id="UP000094271"/>
    </source>
</evidence>
<name>A0A1E3UCJ7_9FIRM</name>
<gene>
    <name evidence="1" type="ORF">BEI59_22945</name>
</gene>
<dbReference type="Proteomes" id="UP000094271">
    <property type="component" value="Unassembled WGS sequence"/>
</dbReference>
<proteinExistence type="predicted"/>
<organism evidence="1 2">
    <name type="scientific">Eisenbergiella tayi</name>
    <dbReference type="NCBI Taxonomy" id="1432052"/>
    <lineage>
        <taxon>Bacteria</taxon>
        <taxon>Bacillati</taxon>
        <taxon>Bacillota</taxon>
        <taxon>Clostridia</taxon>
        <taxon>Lachnospirales</taxon>
        <taxon>Lachnospiraceae</taxon>
        <taxon>Eisenbergiella</taxon>
    </lineage>
</organism>
<reference evidence="1 2" key="1">
    <citation type="submission" date="2016-08" db="EMBL/GenBank/DDBJ databases">
        <authorList>
            <person name="Seilhamer J.J."/>
        </authorList>
    </citation>
    <scope>NUCLEOTIDE SEQUENCE [LARGE SCALE GENOMIC DNA]</scope>
    <source>
        <strain evidence="1 2">NML150140-1</strain>
    </source>
</reference>
<sequence>MYFIIIIRKKLKGYREVEQRENKNRRTIYSLFEFKLVVYNKNFPYSFYHLVMKYSEILIFFKIRK</sequence>
<comment type="caution">
    <text evidence="1">The sequence shown here is derived from an EMBL/GenBank/DDBJ whole genome shotgun (WGS) entry which is preliminary data.</text>
</comment>
<protein>
    <submittedName>
        <fullName evidence="1">Uncharacterized protein</fullName>
    </submittedName>
</protein>
<accession>A0A1E3UCJ7</accession>